<organism evidence="3 4">
    <name type="scientific">Geobacter sulfurreducens (strain ATCC 51573 / DSM 12127 / PCA)</name>
    <dbReference type="NCBI Taxonomy" id="243231"/>
    <lineage>
        <taxon>Bacteria</taxon>
        <taxon>Pseudomonadati</taxon>
        <taxon>Thermodesulfobacteriota</taxon>
        <taxon>Desulfuromonadia</taxon>
        <taxon>Geobacterales</taxon>
        <taxon>Geobacteraceae</taxon>
        <taxon>Geobacter</taxon>
    </lineage>
</organism>
<dbReference type="InterPro" id="IPR015943">
    <property type="entry name" value="WD40/YVTN_repeat-like_dom_sf"/>
</dbReference>
<dbReference type="InterPro" id="IPR011048">
    <property type="entry name" value="Haem_d1_sf"/>
</dbReference>
<dbReference type="InterPro" id="IPR048433">
    <property type="entry name" value="YNCE-like_beta-prop"/>
</dbReference>
<keyword evidence="4" id="KW-1185">Reference proteome</keyword>
<name>Q74DR2_GEOSL</name>
<proteinExistence type="predicted"/>
<dbReference type="PANTHER" id="PTHR47197">
    <property type="entry name" value="PROTEIN NIRF"/>
    <property type="match status" value="1"/>
</dbReference>
<dbReference type="InParanoid" id="Q74DR2"/>
<dbReference type="STRING" id="243231.GSU1253"/>
<dbReference type="RefSeq" id="WP_010941908.1">
    <property type="nucleotide sequence ID" value="NC_002939.5"/>
</dbReference>
<evidence type="ECO:0000256" key="1">
    <source>
        <dbReference type="ARBA" id="ARBA00022729"/>
    </source>
</evidence>
<reference evidence="3 4" key="2">
    <citation type="journal article" date="2012" name="BMC Genomics">
        <title>Comparative genomic analysis of Geobacter sulfurreducens KN400, a strain with enhanced capacity for extracellular electron transfer and electricity production.</title>
        <authorList>
            <person name="Butler J.E."/>
            <person name="Young N.D."/>
            <person name="Aklujkar M."/>
            <person name="Lovley D.R."/>
        </authorList>
    </citation>
    <scope>NUCLEOTIDE SEQUENCE [LARGE SCALE GENOMIC DNA]</scope>
    <source>
        <strain evidence="4">ATCC 51573 / DSM 12127 / PCA</strain>
    </source>
</reference>
<dbReference type="EMBL" id="AE017180">
    <property type="protein sequence ID" value="AAR34629.1"/>
    <property type="molecule type" value="Genomic_DNA"/>
</dbReference>
<dbReference type="KEGG" id="gsu:GSU1253"/>
<sequence>MSALIDTWFLGCRAAATAVLYVLFAVVAGGAVSAARAATVAASAPAPVTVGSGKKAVRQGISLELLVKPTHAEDGFSAAVVEGAYADVSLKMTDAATGHPVTVMQPRVWIDLRKGTGDFREKQMACSDKVRTYLQGTLSFRPDIDLNSYFVLTLNNDASISVIDPIIGVAGYSQLYAMILLKRPGEDWVFSFDGKRLYVTMPKAGEVAEIDTDSLAVVRNIPAGAMPVRMAFQPDSRYLWVGNDSSDPARSGVTVIDPFSGTQAAFIQTGAGHHEIAFADDSRYAFVTNQQSGTLTIIDIQSLAPVKTLRLGDGPVSVAYSALSKCAHVVCEGDGNLLVVDGLSHEIISRKTFEPGFREVRFAPGDRWYFTVNGKNGQILVFDAAGNELLHSTVVAGRPEHVSFSTEFAYIRSLGTADVTLIPLAALGKAAILTPLVVSGGSRPPADSPLLPPTADPIVVTPEGNSVLIASPSDGAVVYYMEGMGVPMGSFKTYGRLPRAVNVINRQLRQNVPGVFSSRVKIPLAGTYDVAVLLDSPRIVQCFEFSADANPALQRLKTERPVMVEFVGSALRVEAGRESVVRFRVTDPVTHEPVADLRDLIVVTSLVPTGAWRQQLVSRPVGNGIYEVTFTARKVGIYSFNFAIPSLKVKLYQLAGMMIHAVETPAEAGSDVPAGQKKD</sequence>
<keyword evidence="1" id="KW-0732">Signal</keyword>
<dbReference type="Proteomes" id="UP000000577">
    <property type="component" value="Chromosome"/>
</dbReference>
<protein>
    <recommendedName>
        <fullName evidence="2">YNCE-like beta-propeller domain-containing protein</fullName>
    </recommendedName>
</protein>
<dbReference type="InterPro" id="IPR051200">
    <property type="entry name" value="Host-pathogen_enzymatic-act"/>
</dbReference>
<feature type="domain" description="YNCE-like beta-propeller" evidence="2">
    <location>
        <begin position="182"/>
        <end position="349"/>
    </location>
</feature>
<dbReference type="Pfam" id="PF21783">
    <property type="entry name" value="YNCE"/>
    <property type="match status" value="1"/>
</dbReference>
<dbReference type="PANTHER" id="PTHR47197:SF3">
    <property type="entry name" value="DIHYDRO-HEME D1 DEHYDROGENASE"/>
    <property type="match status" value="1"/>
</dbReference>
<reference evidence="3 4" key="1">
    <citation type="journal article" date="2003" name="Science">
        <title>Genome of Geobacter sulfurreducens: metal reduction in subsurface environments.</title>
        <authorList>
            <person name="Methe B.A."/>
            <person name="Nelson K.E."/>
            <person name="Eisen J.A."/>
            <person name="Paulsen I.T."/>
            <person name="Nelson W."/>
            <person name="Heidelberg J.F."/>
            <person name="Wu D."/>
            <person name="Wu M."/>
            <person name="Ward N."/>
            <person name="Beanan M.J."/>
            <person name="Dodson R.J."/>
            <person name="Madupu R."/>
            <person name="Brinkac L.M."/>
            <person name="Daugherty S.C."/>
            <person name="DeBoy R.T."/>
            <person name="Durkin A.S."/>
            <person name="Gwinn M."/>
            <person name="Kolonay J.F."/>
            <person name="Sullivan S.A."/>
            <person name="Haft D.H."/>
            <person name="Selengut J."/>
            <person name="Davidsen T.M."/>
            <person name="Zafar N."/>
            <person name="White O."/>
            <person name="Tran B."/>
            <person name="Romero C."/>
            <person name="Forberger H.A."/>
            <person name="Weidman J."/>
            <person name="Khouri H."/>
            <person name="Feldblyum T.V."/>
            <person name="Utterback T.R."/>
            <person name="Van Aken S.E."/>
            <person name="Lovley D.R."/>
            <person name="Fraser C.M."/>
        </authorList>
    </citation>
    <scope>NUCLEOTIDE SEQUENCE [LARGE SCALE GENOMIC DNA]</scope>
    <source>
        <strain evidence="4">ATCC 51573 / DSM 12127 / PCA</strain>
    </source>
</reference>
<evidence type="ECO:0000313" key="4">
    <source>
        <dbReference type="Proteomes" id="UP000000577"/>
    </source>
</evidence>
<accession>Q74DR2</accession>
<dbReference type="PATRIC" id="fig|243231.5.peg.1248"/>
<dbReference type="eggNOG" id="COG3391">
    <property type="taxonomic scope" value="Bacteria"/>
</dbReference>
<dbReference type="EnsemblBacteria" id="AAR34629">
    <property type="protein sequence ID" value="AAR34629"/>
    <property type="gene ID" value="GSU1253"/>
</dbReference>
<gene>
    <name evidence="3" type="ordered locus">GSU1253</name>
</gene>
<evidence type="ECO:0000259" key="2">
    <source>
        <dbReference type="Pfam" id="PF21783"/>
    </source>
</evidence>
<dbReference type="OrthoDB" id="9774579at2"/>
<dbReference type="HOGENOM" id="CLU_430126_0_0_7"/>
<dbReference type="AlphaFoldDB" id="Q74DR2"/>
<dbReference type="Gene3D" id="2.130.10.10">
    <property type="entry name" value="YVTN repeat-like/Quinoprotein amine dehydrogenase"/>
    <property type="match status" value="2"/>
</dbReference>
<evidence type="ECO:0000313" key="3">
    <source>
        <dbReference type="EMBL" id="AAR34629.1"/>
    </source>
</evidence>
<dbReference type="SUPFAM" id="SSF51004">
    <property type="entry name" value="C-terminal (heme d1) domain of cytochrome cd1-nitrite reductase"/>
    <property type="match status" value="1"/>
</dbReference>